<evidence type="ECO:0000313" key="2">
    <source>
        <dbReference type="EMBL" id="QAT89214.1"/>
    </source>
</evidence>
<sequence length="268" mass="28649">MEVSEPLPAHAVRAVIGEGATSLGLPSIHFASHPPSMNSGMDACPDPTPKGSRAAVMRACCGAVHAVPSSSSNSTSHALTLTLTAAVQATRGAPSWSVFHVEHAKPHERWLPSPALHQALQVRRGSTPWRTAACLFNACSPVPPHAERRPVVFHVEHRSATQPMPPSLHRFQRGSSRTGSSGGRRLMASQPRACGCLCPKPWRDAGPRACPCADNGVSPVLRERAFTRLLVMLSQDSAASTAGPLRQRVFHVEHEQHVRPRSASSLSP</sequence>
<dbReference type="EMBL" id="CP034669">
    <property type="protein sequence ID" value="QAT89214.1"/>
    <property type="molecule type" value="Genomic_DNA"/>
</dbReference>
<protein>
    <submittedName>
        <fullName evidence="2">Uncharacterized protein</fullName>
    </submittedName>
</protein>
<feature type="compositionally biased region" description="Low complexity" evidence="1">
    <location>
        <begin position="173"/>
        <end position="185"/>
    </location>
</feature>
<name>A0A410S502_CORCK</name>
<evidence type="ECO:0000313" key="3">
    <source>
        <dbReference type="Proteomes" id="UP000288758"/>
    </source>
</evidence>
<organism evidence="2 3">
    <name type="scientific">Corallococcus coralloides</name>
    <name type="common">Myxococcus coralloides</name>
    <dbReference type="NCBI Taxonomy" id="184914"/>
    <lineage>
        <taxon>Bacteria</taxon>
        <taxon>Pseudomonadati</taxon>
        <taxon>Myxococcota</taxon>
        <taxon>Myxococcia</taxon>
        <taxon>Myxococcales</taxon>
        <taxon>Cystobacterineae</taxon>
        <taxon>Myxococcaceae</taxon>
        <taxon>Corallococcus</taxon>
    </lineage>
</organism>
<proteinExistence type="predicted"/>
<dbReference type="Proteomes" id="UP000288758">
    <property type="component" value="Chromosome"/>
</dbReference>
<dbReference type="AlphaFoldDB" id="A0A410S502"/>
<accession>A0A410S502</accession>
<gene>
    <name evidence="2" type="ORF">EJ065_7699</name>
</gene>
<evidence type="ECO:0000256" key="1">
    <source>
        <dbReference type="SAM" id="MobiDB-lite"/>
    </source>
</evidence>
<feature type="region of interest" description="Disordered" evidence="1">
    <location>
        <begin position="159"/>
        <end position="186"/>
    </location>
</feature>
<reference evidence="2 3" key="1">
    <citation type="submission" date="2018-12" db="EMBL/GenBank/DDBJ databases">
        <title>Complete Genome Sequence of the Corallopyronin A producing Myxobacterium Corallococcus coralloides B035.</title>
        <authorList>
            <person name="Bouhired S.M."/>
            <person name="Rupp O."/>
            <person name="Blom J."/>
            <person name="Schaeberle T.F."/>
            <person name="Kehraus S."/>
            <person name="Schiefer A."/>
            <person name="Pfarr K."/>
            <person name="Goesmann A."/>
            <person name="Hoerauf A."/>
            <person name="Koenig G.M."/>
        </authorList>
    </citation>
    <scope>NUCLEOTIDE SEQUENCE [LARGE SCALE GENOMIC DNA]</scope>
    <source>
        <strain evidence="2 3">B035</strain>
    </source>
</reference>